<dbReference type="CDD" id="cd00093">
    <property type="entry name" value="HTH_XRE"/>
    <property type="match status" value="1"/>
</dbReference>
<feature type="domain" description="HTH cro/C1-type" evidence="1">
    <location>
        <begin position="9"/>
        <end position="62"/>
    </location>
</feature>
<name>A0A0L6JMG3_9FIRM</name>
<dbReference type="OrthoDB" id="1653613at2"/>
<sequence length="71" mass="8068">MPFTMGEKIRILAKRKKVSISELATLIGTTNQNLSNKLTRDNFSEKELKQIAEALGCKFEGFFIFDDGERV</sequence>
<dbReference type="InterPro" id="IPR001387">
    <property type="entry name" value="Cro/C1-type_HTH"/>
</dbReference>
<reference evidence="3" key="1">
    <citation type="submission" date="2015-07" db="EMBL/GenBank/DDBJ databases">
        <title>Near-Complete Genome Sequence of the Cellulolytic Bacterium Bacteroides (Pseudobacteroides) cellulosolvens ATCC 35603.</title>
        <authorList>
            <person name="Dassa B."/>
            <person name="Utturkar S.M."/>
            <person name="Klingeman D.M."/>
            <person name="Hurt R.A."/>
            <person name="Keller M."/>
            <person name="Xu J."/>
            <person name="Reddy Y.H.K."/>
            <person name="Borovok I."/>
            <person name="Grinberg I.R."/>
            <person name="Lamed R."/>
            <person name="Zhivin O."/>
            <person name="Bayer E.A."/>
            <person name="Brown S.D."/>
        </authorList>
    </citation>
    <scope>NUCLEOTIDE SEQUENCE [LARGE SCALE GENOMIC DNA]</scope>
    <source>
        <strain evidence="3">DSM 2933</strain>
    </source>
</reference>
<dbReference type="STRING" id="398512.Bccel_2213"/>
<protein>
    <submittedName>
        <fullName evidence="2">Helix-turn-helix domain protein</fullName>
    </submittedName>
</protein>
<keyword evidence="3" id="KW-1185">Reference proteome</keyword>
<evidence type="ECO:0000313" key="3">
    <source>
        <dbReference type="Proteomes" id="UP000036923"/>
    </source>
</evidence>
<evidence type="ECO:0000259" key="1">
    <source>
        <dbReference type="PROSITE" id="PS50943"/>
    </source>
</evidence>
<dbReference type="eggNOG" id="ENOG50336UH">
    <property type="taxonomic scope" value="Bacteria"/>
</dbReference>
<gene>
    <name evidence="2" type="ORF">Bccel_2213</name>
</gene>
<dbReference type="SUPFAM" id="SSF47413">
    <property type="entry name" value="lambda repressor-like DNA-binding domains"/>
    <property type="match status" value="1"/>
</dbReference>
<dbReference type="InterPro" id="IPR010982">
    <property type="entry name" value="Lambda_DNA-bd_dom_sf"/>
</dbReference>
<comment type="caution">
    <text evidence="2">The sequence shown here is derived from an EMBL/GenBank/DDBJ whole genome shotgun (WGS) entry which is preliminary data.</text>
</comment>
<organism evidence="2 3">
    <name type="scientific">Pseudobacteroides cellulosolvens ATCC 35603 = DSM 2933</name>
    <dbReference type="NCBI Taxonomy" id="398512"/>
    <lineage>
        <taxon>Bacteria</taxon>
        <taxon>Bacillati</taxon>
        <taxon>Bacillota</taxon>
        <taxon>Clostridia</taxon>
        <taxon>Eubacteriales</taxon>
        <taxon>Oscillospiraceae</taxon>
        <taxon>Pseudobacteroides</taxon>
    </lineage>
</organism>
<dbReference type="GO" id="GO:0003677">
    <property type="term" value="F:DNA binding"/>
    <property type="evidence" value="ECO:0007669"/>
    <property type="project" value="InterPro"/>
</dbReference>
<dbReference type="PROSITE" id="PS50943">
    <property type="entry name" value="HTH_CROC1"/>
    <property type="match status" value="1"/>
</dbReference>
<dbReference type="Proteomes" id="UP000036923">
    <property type="component" value="Unassembled WGS sequence"/>
</dbReference>
<dbReference type="Pfam" id="PF13443">
    <property type="entry name" value="HTH_26"/>
    <property type="match status" value="1"/>
</dbReference>
<accession>A0A0L6JMG3</accession>
<proteinExistence type="predicted"/>
<dbReference type="Gene3D" id="1.10.260.40">
    <property type="entry name" value="lambda repressor-like DNA-binding domains"/>
    <property type="match status" value="1"/>
</dbReference>
<dbReference type="EMBL" id="LGTC01000001">
    <property type="protein sequence ID" value="KNY26948.1"/>
    <property type="molecule type" value="Genomic_DNA"/>
</dbReference>
<evidence type="ECO:0000313" key="2">
    <source>
        <dbReference type="EMBL" id="KNY26948.1"/>
    </source>
</evidence>
<dbReference type="AlphaFoldDB" id="A0A0L6JMG3"/>
<dbReference type="SMART" id="SM00530">
    <property type="entry name" value="HTH_XRE"/>
    <property type="match status" value="1"/>
</dbReference>
<dbReference type="PATRIC" id="fig|398512.5.peg.2307"/>